<dbReference type="UniPathway" id="UPA00053">
    <property type="reaction ID" value="UER00086"/>
</dbReference>
<dbReference type="GO" id="GO:0008652">
    <property type="term" value="P:amino acid biosynthetic process"/>
    <property type="evidence" value="ECO:0007669"/>
    <property type="project" value="UniProtKB-KW"/>
</dbReference>
<name>A0A1H8Q6F3_9BACI</name>
<comment type="catalytic activity">
    <reaction evidence="1 5">
        <text>3-dehydroquinate = 3-dehydroshikimate + H2O</text>
        <dbReference type="Rhea" id="RHEA:21096"/>
        <dbReference type="ChEBI" id="CHEBI:15377"/>
        <dbReference type="ChEBI" id="CHEBI:16630"/>
        <dbReference type="ChEBI" id="CHEBI:32364"/>
        <dbReference type="EC" id="4.2.1.10"/>
    </reaction>
</comment>
<dbReference type="Pfam" id="PF01487">
    <property type="entry name" value="DHquinase_I"/>
    <property type="match status" value="1"/>
</dbReference>
<gene>
    <name evidence="5" type="primary">aroD</name>
    <name evidence="6" type="ORF">SAMN04488134_10859</name>
</gene>
<feature type="binding site" evidence="5">
    <location>
        <position position="224"/>
    </location>
    <ligand>
        <name>3-dehydroquinate</name>
        <dbReference type="ChEBI" id="CHEBI:32364"/>
    </ligand>
</feature>
<dbReference type="RefSeq" id="WP_091498310.1">
    <property type="nucleotide sequence ID" value="NZ_FODJ01000008.1"/>
</dbReference>
<dbReference type="EC" id="4.2.1.10" evidence="5"/>
<comment type="subunit">
    <text evidence="5">Homodimer.</text>
</comment>
<keyword evidence="3 5" id="KW-0456">Lyase</keyword>
<dbReference type="CDD" id="cd00502">
    <property type="entry name" value="DHQase_I"/>
    <property type="match status" value="1"/>
</dbReference>
<evidence type="ECO:0000313" key="7">
    <source>
        <dbReference type="Proteomes" id="UP000199300"/>
    </source>
</evidence>
<dbReference type="Proteomes" id="UP000199300">
    <property type="component" value="Unassembled WGS sequence"/>
</dbReference>
<dbReference type="InterPro" id="IPR050146">
    <property type="entry name" value="Type-I_3-dehydroquinase"/>
</dbReference>
<dbReference type="FunFam" id="3.20.20.70:FF:000047">
    <property type="entry name" value="3-dehydroquinate dehydratase"/>
    <property type="match status" value="1"/>
</dbReference>
<feature type="binding site" evidence="5">
    <location>
        <position position="228"/>
    </location>
    <ligand>
        <name>3-dehydroquinate</name>
        <dbReference type="ChEBI" id="CHEBI:32364"/>
    </ligand>
</feature>
<evidence type="ECO:0000313" key="6">
    <source>
        <dbReference type="EMBL" id="SEO49805.1"/>
    </source>
</evidence>
<accession>A0A1H8Q6F3</accession>
<dbReference type="InterPro" id="IPR013785">
    <property type="entry name" value="Aldolase_TIM"/>
</dbReference>
<feature type="active site" description="Schiff-base intermediate with substrate" evidence="5">
    <location>
        <position position="163"/>
    </location>
</feature>
<evidence type="ECO:0000256" key="3">
    <source>
        <dbReference type="ARBA" id="ARBA00023239"/>
    </source>
</evidence>
<dbReference type="PROSITE" id="PS01028">
    <property type="entry name" value="DEHYDROQUINASE_I"/>
    <property type="match status" value="1"/>
</dbReference>
<evidence type="ECO:0000256" key="5">
    <source>
        <dbReference type="HAMAP-Rule" id="MF_00214"/>
    </source>
</evidence>
<dbReference type="SUPFAM" id="SSF51569">
    <property type="entry name" value="Aldolase"/>
    <property type="match status" value="1"/>
</dbReference>
<dbReference type="STRING" id="872970.SAMN04488134_10859"/>
<reference evidence="6 7" key="1">
    <citation type="submission" date="2016-10" db="EMBL/GenBank/DDBJ databases">
        <authorList>
            <person name="de Groot N.N."/>
        </authorList>
    </citation>
    <scope>NUCLEOTIDE SEQUENCE [LARGE SCALE GENOMIC DNA]</scope>
    <source>
        <strain evidence="6 7">CGMCC 1.10434</strain>
    </source>
</reference>
<dbReference type="GO" id="GO:0009423">
    <property type="term" value="P:chorismate biosynthetic process"/>
    <property type="evidence" value="ECO:0007669"/>
    <property type="project" value="UniProtKB-UniRule"/>
</dbReference>
<dbReference type="NCBIfam" id="TIGR01093">
    <property type="entry name" value="aroD"/>
    <property type="match status" value="1"/>
</dbReference>
<feature type="binding site" evidence="5">
    <location>
        <position position="19"/>
    </location>
    <ligand>
        <name>3-dehydroquinate</name>
        <dbReference type="ChEBI" id="CHEBI:32364"/>
    </ligand>
</feature>
<dbReference type="PANTHER" id="PTHR43699:SF1">
    <property type="entry name" value="3-DEHYDROQUINATE DEHYDRATASE"/>
    <property type="match status" value="1"/>
</dbReference>
<dbReference type="PANTHER" id="PTHR43699">
    <property type="entry name" value="3-DEHYDROQUINATE DEHYDRATASE"/>
    <property type="match status" value="1"/>
</dbReference>
<evidence type="ECO:0000256" key="2">
    <source>
        <dbReference type="ARBA" id="ARBA00023141"/>
    </source>
</evidence>
<dbReference type="AlphaFoldDB" id="A0A1H8Q6F3"/>
<evidence type="ECO:0000256" key="1">
    <source>
        <dbReference type="ARBA" id="ARBA00001864"/>
    </source>
</evidence>
<proteinExistence type="inferred from homology"/>
<keyword evidence="5" id="KW-0028">Amino-acid biosynthesis</keyword>
<dbReference type="GO" id="GO:0046279">
    <property type="term" value="P:3,4-dihydroxybenzoate biosynthetic process"/>
    <property type="evidence" value="ECO:0007669"/>
    <property type="project" value="UniProtKB-ARBA"/>
</dbReference>
<dbReference type="HAMAP" id="MF_00214">
    <property type="entry name" value="AroD"/>
    <property type="match status" value="1"/>
</dbReference>
<feature type="binding site" evidence="5">
    <location>
        <position position="75"/>
    </location>
    <ligand>
        <name>3-dehydroquinate</name>
        <dbReference type="ChEBI" id="CHEBI:32364"/>
    </ligand>
</feature>
<keyword evidence="4 5" id="KW-0704">Schiff base</keyword>
<evidence type="ECO:0000256" key="4">
    <source>
        <dbReference type="ARBA" id="ARBA00023270"/>
    </source>
</evidence>
<dbReference type="InterPro" id="IPR001381">
    <property type="entry name" value="DHquinase_I"/>
</dbReference>
<comment type="similarity">
    <text evidence="5">Belongs to the type-I 3-dehydroquinase family.</text>
</comment>
<organism evidence="6 7">
    <name type="scientific">Amphibacillus marinus</name>
    <dbReference type="NCBI Taxonomy" id="872970"/>
    <lineage>
        <taxon>Bacteria</taxon>
        <taxon>Bacillati</taxon>
        <taxon>Bacillota</taxon>
        <taxon>Bacilli</taxon>
        <taxon>Bacillales</taxon>
        <taxon>Bacillaceae</taxon>
        <taxon>Amphibacillus</taxon>
    </lineage>
</organism>
<comment type="function">
    <text evidence="5">Involved in the third step of the chorismate pathway, which leads to the biosynthesis of aromatic amino acids. Catalyzes the cis-dehydration of 3-dehydroquinate (DHQ) and introduces the first double bond of the aromatic ring to yield 3-dehydroshikimate.</text>
</comment>
<dbReference type="EMBL" id="FODJ01000008">
    <property type="protein sequence ID" value="SEO49805.1"/>
    <property type="molecule type" value="Genomic_DNA"/>
</dbReference>
<keyword evidence="2 5" id="KW-0057">Aromatic amino acid biosynthesis</keyword>
<feature type="binding site" evidence="5">
    <location>
        <begin position="44"/>
        <end position="46"/>
    </location>
    <ligand>
        <name>3-dehydroquinate</name>
        <dbReference type="ChEBI" id="CHEBI:32364"/>
    </ligand>
</feature>
<dbReference type="Gene3D" id="3.20.20.70">
    <property type="entry name" value="Aldolase class I"/>
    <property type="match status" value="1"/>
</dbReference>
<feature type="active site" description="Proton donor/acceptor" evidence="5">
    <location>
        <position position="136"/>
    </location>
</feature>
<dbReference type="OrthoDB" id="9813659at2"/>
<protein>
    <recommendedName>
        <fullName evidence="5">3-dehydroquinate dehydratase</fullName>
        <shortName evidence="5">3-dehydroquinase</shortName>
        <ecNumber evidence="5">4.2.1.10</ecNumber>
    </recommendedName>
    <alternativeName>
        <fullName evidence="5">Type I DHQase</fullName>
    </alternativeName>
    <alternativeName>
        <fullName evidence="5">Type I dehydroquinase</fullName>
        <shortName evidence="5">DHQ1</shortName>
    </alternativeName>
</protein>
<dbReference type="GO" id="GO:0009073">
    <property type="term" value="P:aromatic amino acid family biosynthetic process"/>
    <property type="evidence" value="ECO:0007669"/>
    <property type="project" value="UniProtKB-KW"/>
</dbReference>
<dbReference type="GO" id="GO:0003855">
    <property type="term" value="F:3-dehydroquinate dehydratase activity"/>
    <property type="evidence" value="ECO:0007669"/>
    <property type="project" value="UniProtKB-UniRule"/>
</dbReference>
<feature type="binding site" evidence="5">
    <location>
        <position position="205"/>
    </location>
    <ligand>
        <name>3-dehydroquinate</name>
        <dbReference type="ChEBI" id="CHEBI:32364"/>
    </ligand>
</feature>
<comment type="pathway">
    <text evidence="5">Metabolic intermediate biosynthesis; chorismate biosynthesis; chorismate from D-erythrose 4-phosphate and phosphoenolpyruvate: step 3/7.</text>
</comment>
<keyword evidence="7" id="KW-1185">Reference proteome</keyword>
<dbReference type="InterPro" id="IPR018508">
    <property type="entry name" value="3-dehydroquinate_DH_AS"/>
</dbReference>
<sequence>MLKVKNVVLAEGMPKICISITGATVEEIIQNVEQVKQSEADIVEWRVDYFTGDVDKGLCVFKKIIPDYPLIFTFRTKDEGGQAAISASSYLKLNQLAIHSGAVDFIDVELMFDKEIRNQLILQAKNCNVHVIVSNHDFEKTPANQEMINRIKEAQVIGASIAKLAVMPNNVDDVLRLLSVTNEMRNKKSIPIVTMSMGGMGLVSRLVVELVGSCMTFGALGEPSAPGQIDCTKLKDTLILVNQNIGQ</sequence>